<evidence type="ECO:0000256" key="1">
    <source>
        <dbReference type="ARBA" id="ARBA00008672"/>
    </source>
</evidence>
<name>A0A067DHZ4_CITSI</name>
<gene>
    <name evidence="6" type="ORF">CISIN_1g037395mg</name>
</gene>
<dbReference type="InterPro" id="IPR011332">
    <property type="entry name" value="Ribosomal_zn-bd"/>
</dbReference>
<evidence type="ECO:0000256" key="2">
    <source>
        <dbReference type="ARBA" id="ARBA00022980"/>
    </source>
</evidence>
<accession>A0A067DHZ4</accession>
<keyword evidence="5" id="KW-0812">Transmembrane</keyword>
<feature type="region of interest" description="Disordered" evidence="4">
    <location>
        <begin position="1"/>
        <end position="30"/>
    </location>
</feature>
<organism evidence="6 7">
    <name type="scientific">Citrus sinensis</name>
    <name type="common">Sweet orange</name>
    <name type="synonym">Citrus aurantium var. sinensis</name>
    <dbReference type="NCBI Taxonomy" id="2711"/>
    <lineage>
        <taxon>Eukaryota</taxon>
        <taxon>Viridiplantae</taxon>
        <taxon>Streptophyta</taxon>
        <taxon>Embryophyta</taxon>
        <taxon>Tracheophyta</taxon>
        <taxon>Spermatophyta</taxon>
        <taxon>Magnoliopsida</taxon>
        <taxon>eudicotyledons</taxon>
        <taxon>Gunneridae</taxon>
        <taxon>Pentapetalae</taxon>
        <taxon>rosids</taxon>
        <taxon>malvids</taxon>
        <taxon>Sapindales</taxon>
        <taxon>Rutaceae</taxon>
        <taxon>Aurantioideae</taxon>
        <taxon>Citrus</taxon>
    </lineage>
</organism>
<dbReference type="InterPro" id="IPR002674">
    <property type="entry name" value="Ribosomal_eL43"/>
</dbReference>
<keyword evidence="5" id="KW-0472">Membrane</keyword>
<dbReference type="SUPFAM" id="SSF57829">
    <property type="entry name" value="Zn-binding ribosomal proteins"/>
    <property type="match status" value="1"/>
</dbReference>
<comment type="similarity">
    <text evidence="1">Belongs to the eukaryotic ribosomal protein eL43 family.</text>
</comment>
<dbReference type="AlphaFoldDB" id="A0A067DHZ4"/>
<evidence type="ECO:0000256" key="3">
    <source>
        <dbReference type="ARBA" id="ARBA00023274"/>
    </source>
</evidence>
<dbReference type="GO" id="GO:1990904">
    <property type="term" value="C:ribonucleoprotein complex"/>
    <property type="evidence" value="ECO:0007669"/>
    <property type="project" value="UniProtKB-KW"/>
</dbReference>
<dbReference type="Gene3D" id="2.20.25.30">
    <property type="match status" value="1"/>
</dbReference>
<proteinExistence type="inferred from homology"/>
<reference evidence="6 7" key="1">
    <citation type="submission" date="2014-04" db="EMBL/GenBank/DDBJ databases">
        <authorList>
            <consortium name="International Citrus Genome Consortium"/>
            <person name="Gmitter F."/>
            <person name="Chen C."/>
            <person name="Farmerie W."/>
            <person name="Harkins T."/>
            <person name="Desany B."/>
            <person name="Mohiuddin M."/>
            <person name="Kodira C."/>
            <person name="Borodovsky M."/>
            <person name="Lomsadze A."/>
            <person name="Burns P."/>
            <person name="Jenkins J."/>
            <person name="Prochnik S."/>
            <person name="Shu S."/>
            <person name="Chapman J."/>
            <person name="Pitluck S."/>
            <person name="Schmutz J."/>
            <person name="Rokhsar D."/>
        </authorList>
    </citation>
    <scope>NUCLEOTIDE SEQUENCE</scope>
</reference>
<evidence type="ECO:0000256" key="5">
    <source>
        <dbReference type="SAM" id="Phobius"/>
    </source>
</evidence>
<evidence type="ECO:0000313" key="7">
    <source>
        <dbReference type="Proteomes" id="UP000027120"/>
    </source>
</evidence>
<dbReference type="Proteomes" id="UP000027120">
    <property type="component" value="Unassembled WGS sequence"/>
</dbReference>
<feature type="transmembrane region" description="Helical" evidence="5">
    <location>
        <begin position="75"/>
        <end position="94"/>
    </location>
</feature>
<protein>
    <submittedName>
        <fullName evidence="6">Uncharacterized protein</fullName>
    </submittedName>
</protein>
<feature type="compositionally biased region" description="Basic and acidic residues" evidence="4">
    <location>
        <begin position="1"/>
        <end position="11"/>
    </location>
</feature>
<keyword evidence="7" id="KW-1185">Reference proteome</keyword>
<keyword evidence="3" id="KW-0687">Ribonucleoprotein</keyword>
<dbReference type="InterPro" id="IPR011331">
    <property type="entry name" value="Ribosomal_eL37/eL43"/>
</dbReference>
<keyword evidence="5" id="KW-1133">Transmembrane helix</keyword>
<dbReference type="GO" id="GO:0005840">
    <property type="term" value="C:ribosome"/>
    <property type="evidence" value="ECO:0007669"/>
    <property type="project" value="UniProtKB-KW"/>
</dbReference>
<dbReference type="EMBL" id="KK785468">
    <property type="protein sequence ID" value="KDO42503.1"/>
    <property type="molecule type" value="Genomic_DNA"/>
</dbReference>
<evidence type="ECO:0000256" key="4">
    <source>
        <dbReference type="SAM" id="MobiDB-lite"/>
    </source>
</evidence>
<keyword evidence="2" id="KW-0689">Ribosomal protein</keyword>
<dbReference type="Pfam" id="PF01780">
    <property type="entry name" value="Ribosomal_L37ae"/>
    <property type="match status" value="1"/>
</dbReference>
<dbReference type="GO" id="GO:0003735">
    <property type="term" value="F:structural constituent of ribosome"/>
    <property type="evidence" value="ECO:0007669"/>
    <property type="project" value="InterPro"/>
</dbReference>
<feature type="compositionally biased region" description="Basic and acidic residues" evidence="4">
    <location>
        <begin position="20"/>
        <end position="30"/>
    </location>
</feature>
<dbReference type="GO" id="GO:0006412">
    <property type="term" value="P:translation"/>
    <property type="evidence" value="ECO:0007669"/>
    <property type="project" value="InterPro"/>
</dbReference>
<evidence type="ECO:0000313" key="6">
    <source>
        <dbReference type="EMBL" id="KDO42503.1"/>
    </source>
</evidence>
<sequence>MKLRRQSKEAPGKGQMDEGIDSRSEVVSVDRDESRVPSICSCANRITPHAFDHGFILSGFAEKDDQEGMNCWKPFVNPALMFYFVFACVAWGSWNYKYAIKRKVVGIWSCKYCGKVKAGGA</sequence>